<protein>
    <submittedName>
        <fullName evidence="1">Uncharacterized protein</fullName>
    </submittedName>
</protein>
<dbReference type="AlphaFoldDB" id="A0A6C7E5M3"/>
<dbReference type="InterPro" id="IPR036527">
    <property type="entry name" value="SCP2_sterol-bd_dom_sf"/>
</dbReference>
<name>A0A6C7E5M3_ILUCY</name>
<dbReference type="RefSeq" id="WP_015441098.1">
    <property type="nucleotide sequence ID" value="NC_020520.1"/>
</dbReference>
<accession>A0A6C7E5M3</accession>
<reference evidence="1 2" key="1">
    <citation type="journal article" date="2013" name="Int. J. Syst. Evol. Microbiol.">
        <title>Ilumatobacter nonamiense sp. nov. and Ilumatobacter coccineum sp. nov., isolated from seashore sand.</title>
        <authorList>
            <person name="Matsumoto A."/>
            <person name="Kasai H."/>
            <person name="Matsuo Y."/>
            <person name="Shizuri Y."/>
            <person name="Ichikawa N."/>
            <person name="Fujita N."/>
            <person name="Omura S."/>
            <person name="Takahashi Y."/>
        </authorList>
    </citation>
    <scope>NUCLEOTIDE SEQUENCE [LARGE SCALE GENOMIC DNA]</scope>
    <source>
        <strain evidence="2">NBRC 103263 / KCTC 29153 / YM16-304</strain>
    </source>
</reference>
<dbReference type="EMBL" id="AP012057">
    <property type="protein sequence ID" value="BAN01851.1"/>
    <property type="molecule type" value="Genomic_DNA"/>
</dbReference>
<proteinExistence type="predicted"/>
<dbReference type="KEGG" id="aym:YM304_15370"/>
<gene>
    <name evidence="1" type="ORF">YM304_15370</name>
</gene>
<evidence type="ECO:0000313" key="2">
    <source>
        <dbReference type="Proteomes" id="UP000011863"/>
    </source>
</evidence>
<organism evidence="1 2">
    <name type="scientific">Ilumatobacter coccineus (strain NBRC 103263 / KCTC 29153 / YM16-304)</name>
    <dbReference type="NCBI Taxonomy" id="1313172"/>
    <lineage>
        <taxon>Bacteria</taxon>
        <taxon>Bacillati</taxon>
        <taxon>Actinomycetota</taxon>
        <taxon>Acidimicrobiia</taxon>
        <taxon>Acidimicrobiales</taxon>
        <taxon>Ilumatobacteraceae</taxon>
        <taxon>Ilumatobacter</taxon>
    </lineage>
</organism>
<sequence length="79" mass="8181">MSSIQYRVVVAKKDERTAGPDDAEITITVPLVDAAADGFDPTVAFMRGKLKAAGHTGRILDALKSGEAKAAIADIVAAI</sequence>
<dbReference type="Proteomes" id="UP000011863">
    <property type="component" value="Chromosome"/>
</dbReference>
<dbReference type="OrthoDB" id="5245015at2"/>
<keyword evidence="2" id="KW-1185">Reference proteome</keyword>
<dbReference type="SUPFAM" id="SSF55718">
    <property type="entry name" value="SCP-like"/>
    <property type="match status" value="1"/>
</dbReference>
<evidence type="ECO:0000313" key="1">
    <source>
        <dbReference type="EMBL" id="BAN01851.1"/>
    </source>
</evidence>